<evidence type="ECO:0000256" key="1">
    <source>
        <dbReference type="ARBA" id="ARBA00022723"/>
    </source>
</evidence>
<keyword evidence="3" id="KW-0732">Signal</keyword>
<dbReference type="PANTHER" id="PTHR45953:SF1">
    <property type="entry name" value="IDURONATE 2-SULFATASE"/>
    <property type="match status" value="1"/>
</dbReference>
<feature type="signal peptide" evidence="3">
    <location>
        <begin position="1"/>
        <end position="22"/>
    </location>
</feature>
<dbReference type="OrthoDB" id="9789742at2"/>
<dbReference type="Gene3D" id="3.40.720.10">
    <property type="entry name" value="Alkaline Phosphatase, subunit A"/>
    <property type="match status" value="1"/>
</dbReference>
<evidence type="ECO:0000256" key="2">
    <source>
        <dbReference type="ARBA" id="ARBA00022801"/>
    </source>
</evidence>
<dbReference type="SUPFAM" id="SSF53649">
    <property type="entry name" value="Alkaline phosphatase-like"/>
    <property type="match status" value="1"/>
</dbReference>
<sequence>MKVKLFALCVLSFAASNSQLLAQKTVKKPNILWILTDDQRKDSNGYYNQITTGKNDSPLGYIESPNLDALAKEGVVFPNMYCNSPACAPSRNGILAGKYPHHSGVYGFEYFNGEAEFFTKTMPQIMVENGYETSLFGKAGYRNKSVDKKSATKKTEDLYKGFYQKYVLDTELERGGVTDWNKETTYGKVNGKSGKIDTRMQFFYPNNVKKSWTTEDNISDAEKAIKASVEKELDILYHNANDGEESTLIIGGVNSMPADKTLDGNILTEYRNYLQNQNKPYQSLLGDKMAGANTSKPIFTSLSFHFPHTPVMPPKEFRDRFKDKVYKIPAFDKKEELSKLPKQLVDLYNKLRIDGYSYEDKQQAIRDYYAFCAFGDYIIGKAIAEFKAYSKKNNQEYIILYTCGDHGWQLGEQGIESKFSPWELSTHTTGILVSSDKKAVPAGKVYDGFAEYVDIMPTILAAGGVDLKAKEYQFLDGFDLAEMYSNPQLNKDYIIGEINSVAGPRSYMRTKDFAFSMRPRPLNGGPGGRYKPNENVRWGLDAPRQEVQLAFYDLRKDPMERNNLANDKNYIALTDWFRTKLGNIILGDGRIECDWKQKNVYNTSTFALGADDKKIDIPKNIVPKI</sequence>
<feature type="domain" description="Sulfatase N-terminal" evidence="4">
    <location>
        <begin position="29"/>
        <end position="464"/>
    </location>
</feature>
<keyword evidence="6" id="KW-1185">Reference proteome</keyword>
<evidence type="ECO:0000256" key="3">
    <source>
        <dbReference type="SAM" id="SignalP"/>
    </source>
</evidence>
<dbReference type="GO" id="GO:0008484">
    <property type="term" value="F:sulfuric ester hydrolase activity"/>
    <property type="evidence" value="ECO:0007669"/>
    <property type="project" value="TreeGrafter"/>
</dbReference>
<dbReference type="Proteomes" id="UP000244527">
    <property type="component" value="Chromosome"/>
</dbReference>
<dbReference type="Pfam" id="PF00884">
    <property type="entry name" value="Sulfatase"/>
    <property type="match status" value="1"/>
</dbReference>
<proteinExistence type="predicted"/>
<dbReference type="GO" id="GO:0046872">
    <property type="term" value="F:metal ion binding"/>
    <property type="evidence" value="ECO:0007669"/>
    <property type="project" value="UniProtKB-KW"/>
</dbReference>
<dbReference type="InterPro" id="IPR000917">
    <property type="entry name" value="Sulfatase_N"/>
</dbReference>
<feature type="chain" id="PRO_5015720585" evidence="3">
    <location>
        <begin position="23"/>
        <end position="625"/>
    </location>
</feature>
<dbReference type="PANTHER" id="PTHR45953">
    <property type="entry name" value="IDURONATE 2-SULFATASE"/>
    <property type="match status" value="1"/>
</dbReference>
<dbReference type="EMBL" id="CP020918">
    <property type="protein sequence ID" value="AWG22718.1"/>
    <property type="molecule type" value="Genomic_DNA"/>
</dbReference>
<dbReference type="AlphaFoldDB" id="A0A2S1LG91"/>
<dbReference type="RefSeq" id="WP_108741635.1">
    <property type="nucleotide sequence ID" value="NZ_CP020918.1"/>
</dbReference>
<keyword evidence="2" id="KW-0378">Hydrolase</keyword>
<accession>A0A2S1LG91</accession>
<dbReference type="CDD" id="cd16153">
    <property type="entry name" value="sulfatase_like"/>
    <property type="match status" value="1"/>
</dbReference>
<organism evidence="5 6">
    <name type="scientific">Flavobacterium faecale</name>
    <dbReference type="NCBI Taxonomy" id="1355330"/>
    <lineage>
        <taxon>Bacteria</taxon>
        <taxon>Pseudomonadati</taxon>
        <taxon>Bacteroidota</taxon>
        <taxon>Flavobacteriia</taxon>
        <taxon>Flavobacteriales</taxon>
        <taxon>Flavobacteriaceae</taxon>
        <taxon>Flavobacterium</taxon>
    </lineage>
</organism>
<evidence type="ECO:0000313" key="5">
    <source>
        <dbReference type="EMBL" id="AWG22718.1"/>
    </source>
</evidence>
<dbReference type="GO" id="GO:0005737">
    <property type="term" value="C:cytoplasm"/>
    <property type="evidence" value="ECO:0007669"/>
    <property type="project" value="TreeGrafter"/>
</dbReference>
<evidence type="ECO:0000259" key="4">
    <source>
        <dbReference type="Pfam" id="PF00884"/>
    </source>
</evidence>
<dbReference type="KEGG" id="ffa:FFWV33_14880"/>
<protein>
    <submittedName>
        <fullName evidence="5">Sulfatase</fullName>
    </submittedName>
</protein>
<dbReference type="InterPro" id="IPR017850">
    <property type="entry name" value="Alkaline_phosphatase_core_sf"/>
</dbReference>
<name>A0A2S1LG91_9FLAO</name>
<keyword evidence="1" id="KW-0479">Metal-binding</keyword>
<gene>
    <name evidence="5" type="ORF">FFWV33_14880</name>
</gene>
<evidence type="ECO:0000313" key="6">
    <source>
        <dbReference type="Proteomes" id="UP000244527"/>
    </source>
</evidence>
<reference evidence="5 6" key="1">
    <citation type="submission" date="2017-04" db="EMBL/GenBank/DDBJ databases">
        <title>Compelte genome sequence of WV33.</title>
        <authorList>
            <person name="Lee P.C."/>
        </authorList>
    </citation>
    <scope>NUCLEOTIDE SEQUENCE [LARGE SCALE GENOMIC DNA]</scope>
    <source>
        <strain evidence="5 6">WV33</strain>
    </source>
</reference>